<dbReference type="SUPFAM" id="SSF57756">
    <property type="entry name" value="Retrovirus zinc finger-like domains"/>
    <property type="match status" value="1"/>
</dbReference>
<gene>
    <name evidence="5" type="ORF">K443DRAFT_65853</name>
</gene>
<keyword evidence="2" id="KW-0862">Zinc</keyword>
<reference evidence="6" key="2">
    <citation type="submission" date="2015-01" db="EMBL/GenBank/DDBJ databases">
        <title>Evolutionary Origins and Diversification of the Mycorrhizal Mutualists.</title>
        <authorList>
            <consortium name="DOE Joint Genome Institute"/>
            <consortium name="Mycorrhizal Genomics Consortium"/>
            <person name="Kohler A."/>
            <person name="Kuo A."/>
            <person name="Nagy L.G."/>
            <person name="Floudas D."/>
            <person name="Copeland A."/>
            <person name="Barry K.W."/>
            <person name="Cichocki N."/>
            <person name="Veneault-Fourrey C."/>
            <person name="LaButti K."/>
            <person name="Lindquist E.A."/>
            <person name="Lipzen A."/>
            <person name="Lundell T."/>
            <person name="Morin E."/>
            <person name="Murat C."/>
            <person name="Riley R."/>
            <person name="Ohm R."/>
            <person name="Sun H."/>
            <person name="Tunlid A."/>
            <person name="Henrissat B."/>
            <person name="Grigoriev I.V."/>
            <person name="Hibbett D.S."/>
            <person name="Martin F."/>
        </authorList>
    </citation>
    <scope>NUCLEOTIDE SEQUENCE [LARGE SCALE GENOMIC DNA]</scope>
    <source>
        <strain evidence="6">LaAM-08-1</strain>
    </source>
</reference>
<evidence type="ECO:0000256" key="2">
    <source>
        <dbReference type="PROSITE-ProRule" id="PRU00047"/>
    </source>
</evidence>
<dbReference type="InterPro" id="IPR036875">
    <property type="entry name" value="Znf_CCHC_sf"/>
</dbReference>
<dbReference type="Proteomes" id="UP000054477">
    <property type="component" value="Unassembled WGS sequence"/>
</dbReference>
<dbReference type="EMBL" id="KN838868">
    <property type="protein sequence ID" value="KIJ93061.1"/>
    <property type="molecule type" value="Genomic_DNA"/>
</dbReference>
<evidence type="ECO:0000259" key="4">
    <source>
        <dbReference type="PROSITE" id="PS50158"/>
    </source>
</evidence>
<dbReference type="GO" id="GO:0006397">
    <property type="term" value="P:mRNA processing"/>
    <property type="evidence" value="ECO:0007669"/>
    <property type="project" value="UniProtKB-KW"/>
</dbReference>
<dbReference type="Pfam" id="PF14223">
    <property type="entry name" value="Retrotran_gag_2"/>
    <property type="match status" value="1"/>
</dbReference>
<dbReference type="PROSITE" id="PS50158">
    <property type="entry name" value="ZF_CCHC"/>
    <property type="match status" value="1"/>
</dbReference>
<organism evidence="5 6">
    <name type="scientific">Laccaria amethystina LaAM-08-1</name>
    <dbReference type="NCBI Taxonomy" id="1095629"/>
    <lineage>
        <taxon>Eukaryota</taxon>
        <taxon>Fungi</taxon>
        <taxon>Dikarya</taxon>
        <taxon>Basidiomycota</taxon>
        <taxon>Agaricomycotina</taxon>
        <taxon>Agaricomycetes</taxon>
        <taxon>Agaricomycetidae</taxon>
        <taxon>Agaricales</taxon>
        <taxon>Agaricineae</taxon>
        <taxon>Hydnangiaceae</taxon>
        <taxon>Laccaria</taxon>
    </lineage>
</organism>
<keyword evidence="1" id="KW-0507">mRNA processing</keyword>
<dbReference type="GO" id="GO:0008270">
    <property type="term" value="F:zinc ion binding"/>
    <property type="evidence" value="ECO:0007669"/>
    <property type="project" value="UniProtKB-KW"/>
</dbReference>
<name>A0A0C9X605_9AGAR</name>
<evidence type="ECO:0000313" key="6">
    <source>
        <dbReference type="Proteomes" id="UP000054477"/>
    </source>
</evidence>
<sequence length="204" mass="22927">METTGSSNVYRIEPLKGADNYAVWKIKMMDILTDQGLWEYVDPGTAPEDANQKSGWDKKDRTALSTIRLRGLLEAQGPLGIVLARRKLFRAKCDDGTSIEDHIRTLRVYQEELQNLGQKIEDSEFSIILLTSLPDSWNSYISSIDTSALTNAPQLTARILEHDRRLKIQSTDDTALAAKWGKKKYNPKITCFGCGKHGHVKADC</sequence>
<dbReference type="InterPro" id="IPR025314">
    <property type="entry name" value="DUF4219"/>
</dbReference>
<evidence type="ECO:0000256" key="3">
    <source>
        <dbReference type="SAM" id="Coils"/>
    </source>
</evidence>
<feature type="domain" description="CCHC-type" evidence="4">
    <location>
        <begin position="191"/>
        <end position="204"/>
    </location>
</feature>
<keyword evidence="2" id="KW-0863">Zinc-finger</keyword>
<dbReference type="OrthoDB" id="2847449at2759"/>
<dbReference type="STRING" id="1095629.A0A0C9X605"/>
<dbReference type="GO" id="GO:0003676">
    <property type="term" value="F:nucleic acid binding"/>
    <property type="evidence" value="ECO:0007669"/>
    <property type="project" value="InterPro"/>
</dbReference>
<protein>
    <recommendedName>
        <fullName evidence="4">CCHC-type domain-containing protein</fullName>
    </recommendedName>
</protein>
<evidence type="ECO:0000313" key="5">
    <source>
        <dbReference type="EMBL" id="KIJ93061.1"/>
    </source>
</evidence>
<reference evidence="5 6" key="1">
    <citation type="submission" date="2014-04" db="EMBL/GenBank/DDBJ databases">
        <authorList>
            <consortium name="DOE Joint Genome Institute"/>
            <person name="Kuo A."/>
            <person name="Kohler A."/>
            <person name="Nagy L.G."/>
            <person name="Floudas D."/>
            <person name="Copeland A."/>
            <person name="Barry K.W."/>
            <person name="Cichocki N."/>
            <person name="Veneault-Fourrey C."/>
            <person name="LaButti K."/>
            <person name="Lindquist E.A."/>
            <person name="Lipzen A."/>
            <person name="Lundell T."/>
            <person name="Morin E."/>
            <person name="Murat C."/>
            <person name="Sun H."/>
            <person name="Tunlid A."/>
            <person name="Henrissat B."/>
            <person name="Grigoriev I.V."/>
            <person name="Hibbett D.S."/>
            <person name="Martin F."/>
            <person name="Nordberg H.P."/>
            <person name="Cantor M.N."/>
            <person name="Hua S.X."/>
        </authorList>
    </citation>
    <scope>NUCLEOTIDE SEQUENCE [LARGE SCALE GENOMIC DNA]</scope>
    <source>
        <strain evidence="5 6">LaAM-08-1</strain>
    </source>
</reference>
<feature type="coiled-coil region" evidence="3">
    <location>
        <begin position="99"/>
        <end position="126"/>
    </location>
</feature>
<keyword evidence="2" id="KW-0479">Metal-binding</keyword>
<proteinExistence type="predicted"/>
<dbReference type="InterPro" id="IPR001878">
    <property type="entry name" value="Znf_CCHC"/>
</dbReference>
<evidence type="ECO:0000256" key="1">
    <source>
        <dbReference type="ARBA" id="ARBA00022664"/>
    </source>
</evidence>
<keyword evidence="6" id="KW-1185">Reference proteome</keyword>
<feature type="non-terminal residue" evidence="5">
    <location>
        <position position="204"/>
    </location>
</feature>
<keyword evidence="3" id="KW-0175">Coiled coil</keyword>
<dbReference type="HOGENOM" id="CLU_1402594_0_0_1"/>
<accession>A0A0C9X605</accession>
<dbReference type="AlphaFoldDB" id="A0A0C9X605"/>
<dbReference type="Pfam" id="PF13961">
    <property type="entry name" value="DUF4219"/>
    <property type="match status" value="1"/>
</dbReference>